<proteinExistence type="predicted"/>
<sequence>MNLKRVLYLWIMFFAFLAVYLPQTGWAGFLDGFNETMETEGPNVWEIKGGNEKWYPKEGSLHVCLNQDKIVLTFKFSKKNIEFLKKKFSNGVTRPLGLEFDIIDYDKIFIGNETLYTNYENNADLQKLLYLDNKLSDDNDKKIYTVGVRDPSTLQAEKLYEVEILFYEGHSFYGDTARLDLNIQLVGNVKELKENCFFRFMLYSPKAITYITTFWSWYTSEGAGNQFFNITKPEKRLSEDFPLNSDSSRKRVWIGSAKGCEDATCGDNTDNPPIDDPPVYEDPNPVTAAGDLKTLFRSVNVSEKNKNKWKDEITLGIGKKFDGRIRFYEHHGKDIKAEMKFYLSKDKHFDKDEDEYLGKDTCTVRDGEDEKEYIKSVKVPESWGECNAYLFVYVKWEGGKKWYCPEYATIKIRYPELELTRLSVYNKTTGEEFFSPSTAFFENGGQEVAIKANAKNKGYDIADDTDLRYWLIPGMVYLTPNNIRDYANLDGVDHIKEGELEKGETIHEQLSSYFLPTAIGTYTVASMINSRDKIKGDSLANNLKSMNLRIISPNAPSDVDIIGVTLDGNTTAAIEQDEVADVKVQVINQDIGGRSDNVTLKLFSSDDTDFDPAIDTELTSLSIGQLWPGQLYECFVSISFADLSTRNIFAQVIDSKDCNSTDDISLVNPVEFLTLTVTKPNRVSASIVLENQDTGERFTSSGFTLPGGTNVRIGSTAKNVSKYDIPSDVPVYYYFFPRYYLNEINRENVLSLTRRGIDEHEAKNLGVGESDGESNKFTLPYEAGDYVVAIILDPLLEVPKDDPDDNFKVLEFSITESNRLAMIGFGLNNLNTGEKFTENGAVLHVGDQPEIWVKNQYNGSKPEIGVHTYYYFFPANQFSEVTAENLLSLTEVGNDVNRTDEWGDNQTDTEDNRDFALTTPGDYIVAAFLNPIGEITGDSLKDNIRFLSFQVK</sequence>
<protein>
    <recommendedName>
        <fullName evidence="3">CARDB domain-containing protein</fullName>
    </recommendedName>
</protein>
<name>A0A975GIV8_9BACT</name>
<dbReference type="RefSeq" id="WP_207688658.1">
    <property type="nucleotide sequence ID" value="NZ_CP061799.1"/>
</dbReference>
<keyword evidence="2" id="KW-1185">Reference proteome</keyword>
<reference evidence="1" key="1">
    <citation type="journal article" date="2021" name="Microb. Physiol.">
        <title>Proteogenomic Insights into the Physiology of Marine, Sulfate-Reducing, Filamentous Desulfonema limicola and Desulfonema magnum.</title>
        <authorList>
            <person name="Schnaars V."/>
            <person name="Wohlbrand L."/>
            <person name="Scheve S."/>
            <person name="Hinrichs C."/>
            <person name="Reinhardt R."/>
            <person name="Rabus R."/>
        </authorList>
    </citation>
    <scope>NUCLEOTIDE SEQUENCE</scope>
    <source>
        <strain evidence="1">5ac10</strain>
    </source>
</reference>
<evidence type="ECO:0008006" key="3">
    <source>
        <dbReference type="Google" id="ProtNLM"/>
    </source>
</evidence>
<gene>
    <name evidence="1" type="ORF">dnl_51520</name>
</gene>
<evidence type="ECO:0000313" key="1">
    <source>
        <dbReference type="EMBL" id="QTA82769.1"/>
    </source>
</evidence>
<dbReference type="AlphaFoldDB" id="A0A975GIV8"/>
<accession>A0A975GIV8</accession>
<evidence type="ECO:0000313" key="2">
    <source>
        <dbReference type="Proteomes" id="UP000663720"/>
    </source>
</evidence>
<dbReference type="Proteomes" id="UP000663720">
    <property type="component" value="Chromosome"/>
</dbReference>
<dbReference type="KEGG" id="dli:dnl_51520"/>
<dbReference type="EMBL" id="CP061799">
    <property type="protein sequence ID" value="QTA82769.1"/>
    <property type="molecule type" value="Genomic_DNA"/>
</dbReference>
<organism evidence="1 2">
    <name type="scientific">Desulfonema limicola</name>
    <dbReference type="NCBI Taxonomy" id="45656"/>
    <lineage>
        <taxon>Bacteria</taxon>
        <taxon>Pseudomonadati</taxon>
        <taxon>Thermodesulfobacteriota</taxon>
        <taxon>Desulfobacteria</taxon>
        <taxon>Desulfobacterales</taxon>
        <taxon>Desulfococcaceae</taxon>
        <taxon>Desulfonema</taxon>
    </lineage>
</organism>